<evidence type="ECO:0000256" key="2">
    <source>
        <dbReference type="ARBA" id="ARBA00022475"/>
    </source>
</evidence>
<dbReference type="InterPro" id="IPR009057">
    <property type="entry name" value="Homeodomain-like_sf"/>
</dbReference>
<name>A0ABM9C2L8_9BACL</name>
<dbReference type="RefSeq" id="WP_236286691.1">
    <property type="nucleotide sequence ID" value="NZ_CAKMMW010000004.1"/>
</dbReference>
<dbReference type="PANTHER" id="PTHR43280:SF28">
    <property type="entry name" value="HTH-TYPE TRANSCRIPTIONAL ACTIVATOR RHAS"/>
    <property type="match status" value="1"/>
</dbReference>
<evidence type="ECO:0000256" key="7">
    <source>
        <dbReference type="ARBA" id="ARBA00023136"/>
    </source>
</evidence>
<evidence type="ECO:0000256" key="9">
    <source>
        <dbReference type="SAM" id="Phobius"/>
    </source>
</evidence>
<dbReference type="InterPro" id="IPR033479">
    <property type="entry name" value="dCache_1"/>
</dbReference>
<dbReference type="Gene3D" id="6.10.340.10">
    <property type="match status" value="1"/>
</dbReference>
<comment type="caution">
    <text evidence="11">The sequence shown here is derived from an EMBL/GenBank/DDBJ whole genome shotgun (WGS) entry which is preliminary data.</text>
</comment>
<gene>
    <name evidence="11" type="primary">yesS_7</name>
    <name evidence="11" type="ORF">PAECIP111891_01993</name>
</gene>
<evidence type="ECO:0000256" key="1">
    <source>
        <dbReference type="ARBA" id="ARBA00004651"/>
    </source>
</evidence>
<keyword evidence="7 9" id="KW-0472">Membrane</keyword>
<evidence type="ECO:0000256" key="3">
    <source>
        <dbReference type="ARBA" id="ARBA00022692"/>
    </source>
</evidence>
<keyword evidence="8" id="KW-0804">Transcription</keyword>
<keyword evidence="12" id="KW-1185">Reference proteome</keyword>
<keyword evidence="6" id="KW-0238">DNA-binding</keyword>
<evidence type="ECO:0000259" key="10">
    <source>
        <dbReference type="PROSITE" id="PS01124"/>
    </source>
</evidence>
<accession>A0ABM9C2L8</accession>
<reference evidence="11" key="1">
    <citation type="submission" date="2022-01" db="EMBL/GenBank/DDBJ databases">
        <authorList>
            <person name="Criscuolo A."/>
        </authorList>
    </citation>
    <scope>NUCLEOTIDE SEQUENCE</scope>
    <source>
        <strain evidence="11">CIP111891</strain>
    </source>
</reference>
<evidence type="ECO:0000313" key="11">
    <source>
        <dbReference type="EMBL" id="CAH1202152.1"/>
    </source>
</evidence>
<evidence type="ECO:0000256" key="8">
    <source>
        <dbReference type="ARBA" id="ARBA00023163"/>
    </source>
</evidence>
<dbReference type="Gene3D" id="3.30.450.20">
    <property type="entry name" value="PAS domain"/>
    <property type="match status" value="2"/>
</dbReference>
<dbReference type="SUPFAM" id="SSF46689">
    <property type="entry name" value="Homeodomain-like"/>
    <property type="match status" value="1"/>
</dbReference>
<dbReference type="PANTHER" id="PTHR43280">
    <property type="entry name" value="ARAC-FAMILY TRANSCRIPTIONAL REGULATOR"/>
    <property type="match status" value="1"/>
</dbReference>
<dbReference type="Pfam" id="PF02743">
    <property type="entry name" value="dCache_1"/>
    <property type="match status" value="1"/>
</dbReference>
<dbReference type="InterPro" id="IPR018060">
    <property type="entry name" value="HTH_AraC"/>
</dbReference>
<sequence>MKSLQAFLKNKNMLIRIILSYLLVGLLVIAVLTFVIASKVSRNLTEQINRSTDTAIEQSFNTANILLTSTFTNFGSLFNGPEIQMSFYNMDFNTSELGRIGNKLYELTSTNPLIHSIYLLNDQKKLAFSSLSTVKSFDDFYDPDVLHLLASIQPNRSNIFYPRHIDYAIYDRKYEMNVISLVFPNAVGKVANGALVLNLDQRTLQSMVMNGAQGSLFESMILNKQGTVITHSTNEMINTNLTEESFVQSISTSPTPKGSFEFKKEGRSYRVSYIKSESLGWTFIGLIDYENLLSEVRETQRFILMVTGGLLVIVLLVGGFFTKWIYSPIHRLLAKVNLSSSGTHKLQGESELDVLGRTFYYLDHQIQDLQLSVKDYRSAKRHEVLRLLTSGGWSNEEEMSRKLTSVGIEFTYPRYVVCLLRLDAYHQLLATYKQSDIALLRYAISNIAVEVSSSRMPAVCFDSGDDGIAMIVNVQVSTELEPQLTEMLQNIQDNVARFLHLSVSIAVGSESLRLSEIESSREAAKLASAYRIIFGNEAIIHTGIEKLREPLQDSQVSAMEKQITDQLKLGDMASIRDAFAAFLAYTRQATPDELMLSLTQLLISTARTAKAMTMQSSAASIMDIGSLMSTLNQWETLEEIEAWYLDVCEQAIGARDLQSQQKNKWIVDKIIQHIHEHYDDSNLTVESLVEVGGLSMNYMRKVFKEIAGQSITSYLIEFRFAKAKELLVETDLPANKIGEMVGMENTNYFYVSFKKHCGKTPDHYRKHHKFSVQEA</sequence>
<dbReference type="PROSITE" id="PS01124">
    <property type="entry name" value="HTH_ARAC_FAMILY_2"/>
    <property type="match status" value="1"/>
</dbReference>
<proteinExistence type="predicted"/>
<keyword evidence="4 9" id="KW-1133">Transmembrane helix</keyword>
<dbReference type="Gene3D" id="1.10.10.60">
    <property type="entry name" value="Homeodomain-like"/>
    <property type="match status" value="2"/>
</dbReference>
<organism evidence="11 12">
    <name type="scientific">Paenibacillus allorhizoplanae</name>
    <dbReference type="NCBI Taxonomy" id="2905648"/>
    <lineage>
        <taxon>Bacteria</taxon>
        <taxon>Bacillati</taxon>
        <taxon>Bacillota</taxon>
        <taxon>Bacilli</taxon>
        <taxon>Bacillales</taxon>
        <taxon>Paenibacillaceae</taxon>
        <taxon>Paenibacillus</taxon>
    </lineage>
</organism>
<keyword evidence="2" id="KW-1003">Cell membrane</keyword>
<dbReference type="EMBL" id="CAKMMW010000004">
    <property type="protein sequence ID" value="CAH1202152.1"/>
    <property type="molecule type" value="Genomic_DNA"/>
</dbReference>
<dbReference type="Proteomes" id="UP000838821">
    <property type="component" value="Unassembled WGS sequence"/>
</dbReference>
<evidence type="ECO:0000256" key="4">
    <source>
        <dbReference type="ARBA" id="ARBA00022989"/>
    </source>
</evidence>
<evidence type="ECO:0000256" key="5">
    <source>
        <dbReference type="ARBA" id="ARBA00023015"/>
    </source>
</evidence>
<feature type="domain" description="HTH araC/xylS-type" evidence="10">
    <location>
        <begin position="668"/>
        <end position="767"/>
    </location>
</feature>
<comment type="subcellular location">
    <subcellularLocation>
        <location evidence="1">Cell membrane</location>
        <topology evidence="1">Multi-pass membrane protein</topology>
    </subcellularLocation>
</comment>
<evidence type="ECO:0000313" key="12">
    <source>
        <dbReference type="Proteomes" id="UP000838821"/>
    </source>
</evidence>
<keyword evidence="3 9" id="KW-0812">Transmembrane</keyword>
<protein>
    <submittedName>
        <fullName evidence="11">HTH-type transcriptional regulator YesS</fullName>
    </submittedName>
</protein>
<evidence type="ECO:0000256" key="6">
    <source>
        <dbReference type="ARBA" id="ARBA00023125"/>
    </source>
</evidence>
<feature type="transmembrane region" description="Helical" evidence="9">
    <location>
        <begin position="302"/>
        <end position="326"/>
    </location>
</feature>
<dbReference type="SMART" id="SM00342">
    <property type="entry name" value="HTH_ARAC"/>
    <property type="match status" value="1"/>
</dbReference>
<keyword evidence="5" id="KW-0805">Transcription regulation</keyword>
<dbReference type="Pfam" id="PF12833">
    <property type="entry name" value="HTH_18"/>
    <property type="match status" value="1"/>
</dbReference>